<keyword evidence="1" id="KW-0479">Metal-binding</keyword>
<dbReference type="Gene3D" id="3.30.40.10">
    <property type="entry name" value="Zinc/RING finger domain, C3HC4 (zinc finger)"/>
    <property type="match status" value="1"/>
</dbReference>
<feature type="transmembrane region" description="Helical" evidence="5">
    <location>
        <begin position="135"/>
        <end position="156"/>
    </location>
</feature>
<feature type="transmembrane region" description="Helical" evidence="5">
    <location>
        <begin position="87"/>
        <end position="114"/>
    </location>
</feature>
<dbReference type="SUPFAM" id="SSF57850">
    <property type="entry name" value="RING/U-box"/>
    <property type="match status" value="1"/>
</dbReference>
<evidence type="ECO:0000256" key="3">
    <source>
        <dbReference type="ARBA" id="ARBA00022833"/>
    </source>
</evidence>
<gene>
    <name evidence="7" type="ORF">PGLA1383_LOCUS53784</name>
</gene>
<keyword evidence="8" id="KW-1185">Reference proteome</keyword>
<evidence type="ECO:0000259" key="6">
    <source>
        <dbReference type="PROSITE" id="PS50089"/>
    </source>
</evidence>
<dbReference type="GO" id="GO:0006511">
    <property type="term" value="P:ubiquitin-dependent protein catabolic process"/>
    <property type="evidence" value="ECO:0007669"/>
    <property type="project" value="TreeGrafter"/>
</dbReference>
<evidence type="ECO:0000313" key="7">
    <source>
        <dbReference type="EMBL" id="CAE8638622.1"/>
    </source>
</evidence>
<accession>A0A813HKH9</accession>
<reference evidence="7" key="1">
    <citation type="submission" date="2021-02" db="EMBL/GenBank/DDBJ databases">
        <authorList>
            <person name="Dougan E. K."/>
            <person name="Rhodes N."/>
            <person name="Thang M."/>
            <person name="Chan C."/>
        </authorList>
    </citation>
    <scope>NUCLEOTIDE SEQUENCE</scope>
</reference>
<evidence type="ECO:0000256" key="2">
    <source>
        <dbReference type="ARBA" id="ARBA00022771"/>
    </source>
</evidence>
<dbReference type="PANTHER" id="PTHR45931">
    <property type="entry name" value="SI:CH211-59O9.10"/>
    <property type="match status" value="1"/>
</dbReference>
<evidence type="ECO:0000256" key="5">
    <source>
        <dbReference type="SAM" id="Phobius"/>
    </source>
</evidence>
<feature type="transmembrane region" description="Helical" evidence="5">
    <location>
        <begin position="176"/>
        <end position="197"/>
    </location>
</feature>
<dbReference type="InterPro" id="IPR013083">
    <property type="entry name" value="Znf_RING/FYVE/PHD"/>
</dbReference>
<dbReference type="Pfam" id="PF13639">
    <property type="entry name" value="zf-RING_2"/>
    <property type="match status" value="1"/>
</dbReference>
<dbReference type="SMART" id="SM00184">
    <property type="entry name" value="RING"/>
    <property type="match status" value="1"/>
</dbReference>
<dbReference type="AlphaFoldDB" id="A0A813HKH9"/>
<dbReference type="GO" id="GO:0005634">
    <property type="term" value="C:nucleus"/>
    <property type="evidence" value="ECO:0007669"/>
    <property type="project" value="TreeGrafter"/>
</dbReference>
<feature type="domain" description="RING-type" evidence="6">
    <location>
        <begin position="278"/>
        <end position="318"/>
    </location>
</feature>
<dbReference type="GO" id="GO:0008270">
    <property type="term" value="F:zinc ion binding"/>
    <property type="evidence" value="ECO:0007669"/>
    <property type="project" value="UniProtKB-KW"/>
</dbReference>
<feature type="transmembrane region" description="Helical" evidence="5">
    <location>
        <begin position="57"/>
        <end position="75"/>
    </location>
</feature>
<dbReference type="GO" id="GO:0061630">
    <property type="term" value="F:ubiquitin protein ligase activity"/>
    <property type="evidence" value="ECO:0007669"/>
    <property type="project" value="TreeGrafter"/>
</dbReference>
<keyword evidence="3" id="KW-0862">Zinc</keyword>
<name>A0A813HKH9_POLGL</name>
<dbReference type="InterPro" id="IPR051834">
    <property type="entry name" value="RING_finger_E3_ligase"/>
</dbReference>
<keyword evidence="2 4" id="KW-0863">Zinc-finger</keyword>
<dbReference type="InterPro" id="IPR001841">
    <property type="entry name" value="Znf_RING"/>
</dbReference>
<evidence type="ECO:0000256" key="1">
    <source>
        <dbReference type="ARBA" id="ARBA00022723"/>
    </source>
</evidence>
<comment type="caution">
    <text evidence="7">The sequence shown here is derived from an EMBL/GenBank/DDBJ whole genome shotgun (WGS) entry which is preliminary data.</text>
</comment>
<keyword evidence="5" id="KW-0812">Transmembrane</keyword>
<dbReference type="OrthoDB" id="422127at2759"/>
<dbReference type="Proteomes" id="UP000654075">
    <property type="component" value="Unassembled WGS sequence"/>
</dbReference>
<protein>
    <recommendedName>
        <fullName evidence="6">RING-type domain-containing protein</fullName>
    </recommendedName>
</protein>
<proteinExistence type="predicted"/>
<organism evidence="7 8">
    <name type="scientific">Polarella glacialis</name>
    <name type="common">Dinoflagellate</name>
    <dbReference type="NCBI Taxonomy" id="89957"/>
    <lineage>
        <taxon>Eukaryota</taxon>
        <taxon>Sar</taxon>
        <taxon>Alveolata</taxon>
        <taxon>Dinophyceae</taxon>
        <taxon>Suessiales</taxon>
        <taxon>Suessiaceae</taxon>
        <taxon>Polarella</taxon>
    </lineage>
</organism>
<sequence>MAYLLQGGFQWGAQPDLQFRAQRSVPDDGPQLQMHEKLLVHLFSHPHAMIRLFQLQLVEVLLIILMYPWVFLPFLSGLVEFGSEQGVQLLIVLSVPIEICICRLPLIMICLFSCYESVGEPQEQLERLRGWHRRVLHLLSLLLLAWYIVCLVGTSLRPPCSAKWKLERQSQELEEACSSLTFAFVALIVGSVPMLLASFSAPRALCLCCLLAELEQDALADYQAAVSELMLTEVAGLGISQEDLAQWFPSHRFGSDNASLPSKTPSAPPDSAVRFESCLICLEDVVGGQDEVRELPCRHVFHVDCIDRWLRKNQKCPMRCHDDLLQAAADARSLGQAKALGDVAQEPSAGAPGASIFGLRSDLGPGPDIRSL</sequence>
<dbReference type="EMBL" id="CAJNNV010032025">
    <property type="protein sequence ID" value="CAE8638622.1"/>
    <property type="molecule type" value="Genomic_DNA"/>
</dbReference>
<evidence type="ECO:0000313" key="8">
    <source>
        <dbReference type="Proteomes" id="UP000654075"/>
    </source>
</evidence>
<keyword evidence="5" id="KW-0472">Membrane</keyword>
<keyword evidence="5" id="KW-1133">Transmembrane helix</keyword>
<dbReference type="PANTHER" id="PTHR45931:SF3">
    <property type="entry name" value="RING ZINC FINGER-CONTAINING PROTEIN"/>
    <property type="match status" value="1"/>
</dbReference>
<dbReference type="PROSITE" id="PS50089">
    <property type="entry name" value="ZF_RING_2"/>
    <property type="match status" value="1"/>
</dbReference>
<evidence type="ECO:0000256" key="4">
    <source>
        <dbReference type="PROSITE-ProRule" id="PRU00175"/>
    </source>
</evidence>